<keyword evidence="6" id="KW-1185">Reference proteome</keyword>
<dbReference type="Gene3D" id="3.40.50.10740">
    <property type="entry name" value="Class I glutamine amidotransferase-like"/>
    <property type="match status" value="1"/>
</dbReference>
<dbReference type="PANTHER" id="PTHR30237:SF4">
    <property type="entry name" value="LD-CARBOXYPEPTIDASE C-TERMINAL DOMAIN-CONTAINING PROTEIN"/>
    <property type="match status" value="1"/>
</dbReference>
<evidence type="ECO:0000259" key="3">
    <source>
        <dbReference type="Pfam" id="PF02016"/>
    </source>
</evidence>
<evidence type="ECO:0000313" key="6">
    <source>
        <dbReference type="Proteomes" id="UP000051015"/>
    </source>
</evidence>
<feature type="domain" description="LD-carboxypeptidase N-terminal" evidence="3">
    <location>
        <begin position="46"/>
        <end position="171"/>
    </location>
</feature>
<accession>A0A0R2D021</accession>
<organism evidence="5 6">
    <name type="scientific">Liquorilactobacillus aquaticus DSM 21051</name>
    <dbReference type="NCBI Taxonomy" id="1423725"/>
    <lineage>
        <taxon>Bacteria</taxon>
        <taxon>Bacillati</taxon>
        <taxon>Bacillota</taxon>
        <taxon>Bacilli</taxon>
        <taxon>Lactobacillales</taxon>
        <taxon>Lactobacillaceae</taxon>
        <taxon>Liquorilactobacillus</taxon>
    </lineage>
</organism>
<dbReference type="EMBL" id="AYZD01000009">
    <property type="protein sequence ID" value="KRM97061.1"/>
    <property type="molecule type" value="Genomic_DNA"/>
</dbReference>
<dbReference type="Gene3D" id="3.50.30.60">
    <property type="entry name" value="LD-carboxypeptidase A C-terminal domain-like"/>
    <property type="match status" value="1"/>
</dbReference>
<dbReference type="Pfam" id="PF02016">
    <property type="entry name" value="Peptidase_S66"/>
    <property type="match status" value="1"/>
</dbReference>
<dbReference type="InterPro" id="IPR029062">
    <property type="entry name" value="Class_I_gatase-like"/>
</dbReference>
<dbReference type="PATRIC" id="fig|1423725.3.peg.171"/>
<dbReference type="InterPro" id="IPR003507">
    <property type="entry name" value="S66_fam"/>
</dbReference>
<name>A0A0R2D021_9LACO</name>
<dbReference type="CDD" id="cd07062">
    <property type="entry name" value="Peptidase_S66_mccF_like"/>
    <property type="match status" value="1"/>
</dbReference>
<evidence type="ECO:0000259" key="4">
    <source>
        <dbReference type="Pfam" id="PF17676"/>
    </source>
</evidence>
<dbReference type="GO" id="GO:0016787">
    <property type="term" value="F:hydrolase activity"/>
    <property type="evidence" value="ECO:0007669"/>
    <property type="project" value="UniProtKB-KW"/>
</dbReference>
<reference evidence="5 6" key="1">
    <citation type="journal article" date="2015" name="Genome Announc.">
        <title>Expanding the biotechnology potential of lactobacilli through comparative genomics of 213 strains and associated genera.</title>
        <authorList>
            <person name="Sun Z."/>
            <person name="Harris H.M."/>
            <person name="McCann A."/>
            <person name="Guo C."/>
            <person name="Argimon S."/>
            <person name="Zhang W."/>
            <person name="Yang X."/>
            <person name="Jeffery I.B."/>
            <person name="Cooney J.C."/>
            <person name="Kagawa T.F."/>
            <person name="Liu W."/>
            <person name="Song Y."/>
            <person name="Salvetti E."/>
            <person name="Wrobel A."/>
            <person name="Rasinkangas P."/>
            <person name="Parkhill J."/>
            <person name="Rea M.C."/>
            <person name="O'Sullivan O."/>
            <person name="Ritari J."/>
            <person name="Douillard F.P."/>
            <person name="Paul Ross R."/>
            <person name="Yang R."/>
            <person name="Briner A.E."/>
            <person name="Felis G.E."/>
            <person name="de Vos W.M."/>
            <person name="Barrangou R."/>
            <person name="Klaenhammer T.R."/>
            <person name="Caufield P.W."/>
            <person name="Cui Y."/>
            <person name="Zhang H."/>
            <person name="O'Toole P.W."/>
        </authorList>
    </citation>
    <scope>NUCLEOTIDE SEQUENCE [LARGE SCALE GENOMIC DNA]</scope>
    <source>
        <strain evidence="5 6">DSM 21051</strain>
    </source>
</reference>
<sequence length="399" mass="45570">MWVVPGLSVMTIIDLDIVTWDYLSFYLLKRGDILVKPPALKVGDKVAIVSLSSGVLGEAFCRHELKKGKERLLEMGLKPIFMPNALKGIEYLAKHPESRAEDLKTAFLDDSIRGIICAIGGDDTYRLAPYLLEDESFKKVVKTNPKLFTGFSDTTINHLMFYSLGMTTFYGPNFINDLAELDSDMLSYTKKYFLNYLKKTNHLEIRSSHYWYEERKDFSENALETARVKHRETKGYEILRGRGIVTGKLLGGCLDSFYNILVGERHIGEKQLVEKYRLFPSVDEWKNKIIFLETSEEKPNPTLYRKMLTALKKRGVFAAVNAIIVGKPQNEIFYDEYKKAITDITAETKTPILFNVNFGHAYPRTVLPYGLEAKIDFDQKRIVINESLFATGPANHLNS</sequence>
<evidence type="ECO:0000256" key="1">
    <source>
        <dbReference type="ARBA" id="ARBA00010233"/>
    </source>
</evidence>
<gene>
    <name evidence="5" type="ORF">FC19_GL000167</name>
</gene>
<dbReference type="SUPFAM" id="SSF52317">
    <property type="entry name" value="Class I glutamine amidotransferase-like"/>
    <property type="match status" value="1"/>
</dbReference>
<dbReference type="Pfam" id="PF17676">
    <property type="entry name" value="Peptidase_S66C"/>
    <property type="match status" value="1"/>
</dbReference>
<dbReference type="PANTHER" id="PTHR30237">
    <property type="entry name" value="MURAMOYLTETRAPEPTIDE CARBOXYPEPTIDASE"/>
    <property type="match status" value="1"/>
</dbReference>
<dbReference type="SUPFAM" id="SSF141986">
    <property type="entry name" value="LD-carboxypeptidase A C-terminal domain-like"/>
    <property type="match status" value="1"/>
</dbReference>
<evidence type="ECO:0000313" key="5">
    <source>
        <dbReference type="EMBL" id="KRM97061.1"/>
    </source>
</evidence>
<keyword evidence="2" id="KW-0378">Hydrolase</keyword>
<dbReference type="STRING" id="1423725.FC19_GL000167"/>
<dbReference type="InterPro" id="IPR027461">
    <property type="entry name" value="Carboxypeptidase_A_C_sf"/>
</dbReference>
<dbReference type="InterPro" id="IPR040921">
    <property type="entry name" value="Peptidase_S66C"/>
</dbReference>
<protein>
    <submittedName>
        <fullName evidence="5">Microcin C7 resistance MccF-like protein</fullName>
    </submittedName>
</protein>
<proteinExistence type="inferred from homology"/>
<comment type="similarity">
    <text evidence="1">Belongs to the peptidase S66 family.</text>
</comment>
<feature type="domain" description="LD-carboxypeptidase C-terminal" evidence="4">
    <location>
        <begin position="246"/>
        <end position="375"/>
    </location>
</feature>
<dbReference type="Proteomes" id="UP000051015">
    <property type="component" value="Unassembled WGS sequence"/>
</dbReference>
<evidence type="ECO:0000256" key="2">
    <source>
        <dbReference type="ARBA" id="ARBA00022801"/>
    </source>
</evidence>
<comment type="caution">
    <text evidence="5">The sequence shown here is derived from an EMBL/GenBank/DDBJ whole genome shotgun (WGS) entry which is preliminary data.</text>
</comment>
<dbReference type="AlphaFoldDB" id="A0A0R2D021"/>
<dbReference type="InterPro" id="IPR027478">
    <property type="entry name" value="LdcA_N"/>
</dbReference>
<dbReference type="InterPro" id="IPR040449">
    <property type="entry name" value="Peptidase_S66_N"/>
</dbReference>